<dbReference type="Pfam" id="PF19344">
    <property type="entry name" value="TetR_C_32"/>
    <property type="match status" value="1"/>
</dbReference>
<feature type="domain" description="HTH tetR-type" evidence="3">
    <location>
        <begin position="27"/>
        <end position="86"/>
    </location>
</feature>
<evidence type="ECO:0000313" key="4">
    <source>
        <dbReference type="EMBL" id="CAB4572636.1"/>
    </source>
</evidence>
<dbReference type="SUPFAM" id="SSF48498">
    <property type="entry name" value="Tetracyclin repressor-like, C-terminal domain"/>
    <property type="match status" value="1"/>
</dbReference>
<dbReference type="GO" id="GO:0000976">
    <property type="term" value="F:transcription cis-regulatory region binding"/>
    <property type="evidence" value="ECO:0007669"/>
    <property type="project" value="TreeGrafter"/>
</dbReference>
<keyword evidence="1" id="KW-0238">DNA-binding</keyword>
<evidence type="ECO:0000256" key="1">
    <source>
        <dbReference type="ARBA" id="ARBA00023125"/>
    </source>
</evidence>
<accession>A0A6J6EA07</accession>
<dbReference type="PANTHER" id="PTHR30055:SF227">
    <property type="entry name" value="TRANSCRIPTIONAL REGULATORY PROTEIN (PROBABLY TETR-FAMILY)-RELATED"/>
    <property type="match status" value="1"/>
</dbReference>
<dbReference type="SUPFAM" id="SSF46689">
    <property type="entry name" value="Homeodomain-like"/>
    <property type="match status" value="1"/>
</dbReference>
<dbReference type="InterPro" id="IPR045823">
    <property type="entry name" value="TetR_C_32"/>
</dbReference>
<sequence>MKQTVDMGKASGTTTRRPGRPVGGQLEVGREQVLDAAERVIAREGAGASIDAVAHEAGVTKPIVYDRVGGRADLADALAERLSDRMVSASAAAIATEPGLTRESLTRFIQASLEVVGRNRNLFLYVTGGTTDQTALGRLKLAERSTTPMTSVLAQWRTGQGQDPDVAQAWAFGIVGMLQMVSLWWLTQDERPADVVAAQIADLLWHGLPGAIPGP</sequence>
<name>A0A6J6EA07_9ZZZZ</name>
<dbReference type="PROSITE" id="PS50977">
    <property type="entry name" value="HTH_TETR_2"/>
    <property type="match status" value="1"/>
</dbReference>
<dbReference type="Pfam" id="PF00440">
    <property type="entry name" value="TetR_N"/>
    <property type="match status" value="1"/>
</dbReference>
<dbReference type="InterPro" id="IPR036271">
    <property type="entry name" value="Tet_transcr_reg_TetR-rel_C_sf"/>
</dbReference>
<evidence type="ECO:0000259" key="3">
    <source>
        <dbReference type="PROSITE" id="PS50977"/>
    </source>
</evidence>
<dbReference type="PANTHER" id="PTHR30055">
    <property type="entry name" value="HTH-TYPE TRANSCRIPTIONAL REGULATOR RUTR"/>
    <property type="match status" value="1"/>
</dbReference>
<dbReference type="InterPro" id="IPR050109">
    <property type="entry name" value="HTH-type_TetR-like_transc_reg"/>
</dbReference>
<gene>
    <name evidence="4" type="ORF">UFOPK1722_00488</name>
</gene>
<proteinExistence type="predicted"/>
<dbReference type="InterPro" id="IPR001647">
    <property type="entry name" value="HTH_TetR"/>
</dbReference>
<organism evidence="4">
    <name type="scientific">freshwater metagenome</name>
    <dbReference type="NCBI Taxonomy" id="449393"/>
    <lineage>
        <taxon>unclassified sequences</taxon>
        <taxon>metagenomes</taxon>
        <taxon>ecological metagenomes</taxon>
    </lineage>
</organism>
<protein>
    <submittedName>
        <fullName evidence="4">Unannotated protein</fullName>
    </submittedName>
</protein>
<dbReference type="InterPro" id="IPR009057">
    <property type="entry name" value="Homeodomain-like_sf"/>
</dbReference>
<reference evidence="4" key="1">
    <citation type="submission" date="2020-05" db="EMBL/GenBank/DDBJ databases">
        <authorList>
            <person name="Chiriac C."/>
            <person name="Salcher M."/>
            <person name="Ghai R."/>
            <person name="Kavagutti S V."/>
        </authorList>
    </citation>
    <scope>NUCLEOTIDE SEQUENCE</scope>
</reference>
<evidence type="ECO:0000256" key="2">
    <source>
        <dbReference type="SAM" id="MobiDB-lite"/>
    </source>
</evidence>
<dbReference type="AlphaFoldDB" id="A0A6J6EA07"/>
<feature type="region of interest" description="Disordered" evidence="2">
    <location>
        <begin position="1"/>
        <end position="26"/>
    </location>
</feature>
<dbReference type="Gene3D" id="1.10.357.10">
    <property type="entry name" value="Tetracycline Repressor, domain 2"/>
    <property type="match status" value="1"/>
</dbReference>
<dbReference type="EMBL" id="CAEZTS010000029">
    <property type="protein sequence ID" value="CAB4572636.1"/>
    <property type="molecule type" value="Genomic_DNA"/>
</dbReference>
<dbReference type="GO" id="GO:0003700">
    <property type="term" value="F:DNA-binding transcription factor activity"/>
    <property type="evidence" value="ECO:0007669"/>
    <property type="project" value="TreeGrafter"/>
</dbReference>